<name>A0A102LY40_9BURK</name>
<organism evidence="1 2">
    <name type="scientific">Burkholderia ubonensis</name>
    <dbReference type="NCBI Taxonomy" id="101571"/>
    <lineage>
        <taxon>Bacteria</taxon>
        <taxon>Pseudomonadati</taxon>
        <taxon>Pseudomonadota</taxon>
        <taxon>Betaproteobacteria</taxon>
        <taxon>Burkholderiales</taxon>
        <taxon>Burkholderiaceae</taxon>
        <taxon>Burkholderia</taxon>
        <taxon>Burkholderia cepacia complex</taxon>
    </lineage>
</organism>
<protein>
    <submittedName>
        <fullName evidence="1">Uncharacterized protein</fullName>
    </submittedName>
</protein>
<dbReference type="AlphaFoldDB" id="A0A102LY40"/>
<dbReference type="RefSeq" id="WP_059632014.1">
    <property type="nucleotide sequence ID" value="NZ_LOTK01000051.1"/>
</dbReference>
<sequence>MIERTRSPAGDLVRRTARTLTILAACCLPGAALSAQPANDAASLRAIYRTLTPQLDHNAFHRRLYLGSREYPSTVTGEIYAVVDYPFVTVRDALDAPSQALANWCDVLILHPNIKYCHASDGSGDNTLTVNVSKKEAAEALDATYRMQFRYDAAAASPGYFKINLSADTGPLNTRDYRIAVEAVSLGRDRTFLHLTYTYGYGTLGRLAIKGYLATFDRGKVGFTRVANPSAAQAEYVDGMRGLVERNTMRYYLAIEAYLGAPAGQPDTRLEQRLSNWFSASEQYSLQLHEIDRRDYMQMKQEEYHRQQAK</sequence>
<comment type="caution">
    <text evidence="1">The sequence shown here is derived from an EMBL/GenBank/DDBJ whole genome shotgun (WGS) entry which is preliminary data.</text>
</comment>
<proteinExistence type="predicted"/>
<reference evidence="1 2" key="1">
    <citation type="submission" date="2015-11" db="EMBL/GenBank/DDBJ databases">
        <title>Expanding the genomic diversity of Burkholderia species for the development of highly accurate diagnostics.</title>
        <authorList>
            <person name="Sahl J."/>
            <person name="Keim P."/>
            <person name="Wagner D."/>
        </authorList>
    </citation>
    <scope>NUCLEOTIDE SEQUENCE [LARGE SCALE GENOMIC DNA]</scope>
    <source>
        <strain evidence="1 2">RF32-BP4</strain>
    </source>
</reference>
<dbReference type="EMBL" id="LOTN01000016">
    <property type="protein sequence ID" value="KUZ93628.1"/>
    <property type="molecule type" value="Genomic_DNA"/>
</dbReference>
<gene>
    <name evidence="1" type="ORF">WI38_08515</name>
</gene>
<evidence type="ECO:0000313" key="2">
    <source>
        <dbReference type="Proteomes" id="UP000065521"/>
    </source>
</evidence>
<dbReference type="Proteomes" id="UP000065521">
    <property type="component" value="Unassembled WGS sequence"/>
</dbReference>
<evidence type="ECO:0000313" key="1">
    <source>
        <dbReference type="EMBL" id="KUZ93628.1"/>
    </source>
</evidence>
<accession>A0A102LY40</accession>